<protein>
    <submittedName>
        <fullName evidence="7">Putative forkhead box protein D1</fullName>
    </submittedName>
</protein>
<dbReference type="InterPro" id="IPR036388">
    <property type="entry name" value="WH-like_DNA-bd_sf"/>
</dbReference>
<dbReference type="GO" id="GO:0000981">
    <property type="term" value="F:DNA-binding transcription factor activity, RNA polymerase II-specific"/>
    <property type="evidence" value="ECO:0007669"/>
    <property type="project" value="TreeGrafter"/>
</dbReference>
<dbReference type="Proteomes" id="UP000230750">
    <property type="component" value="Unassembled WGS sequence"/>
</dbReference>
<dbReference type="Pfam" id="PF00250">
    <property type="entry name" value="Forkhead"/>
    <property type="match status" value="1"/>
</dbReference>
<dbReference type="GO" id="GO:0005634">
    <property type="term" value="C:nucleus"/>
    <property type="evidence" value="ECO:0007669"/>
    <property type="project" value="UniProtKB-SubCell"/>
</dbReference>
<evidence type="ECO:0000256" key="1">
    <source>
        <dbReference type="ARBA" id="ARBA00004123"/>
    </source>
</evidence>
<dbReference type="PANTHER" id="PTHR11829">
    <property type="entry name" value="FORKHEAD BOX PROTEIN"/>
    <property type="match status" value="1"/>
</dbReference>
<dbReference type="PROSITE" id="PS00658">
    <property type="entry name" value="FORK_HEAD_2"/>
    <property type="match status" value="1"/>
</dbReference>
<dbReference type="InterPro" id="IPR018122">
    <property type="entry name" value="TF_fork_head_CS_1"/>
</dbReference>
<organism evidence="7 8">
    <name type="scientific">Stichopus japonicus</name>
    <name type="common">Sea cucumber</name>
    <dbReference type="NCBI Taxonomy" id="307972"/>
    <lineage>
        <taxon>Eukaryota</taxon>
        <taxon>Metazoa</taxon>
        <taxon>Echinodermata</taxon>
        <taxon>Eleutherozoa</taxon>
        <taxon>Echinozoa</taxon>
        <taxon>Holothuroidea</taxon>
        <taxon>Aspidochirotacea</taxon>
        <taxon>Aspidochirotida</taxon>
        <taxon>Stichopodidae</taxon>
        <taxon>Apostichopus</taxon>
    </lineage>
</organism>
<dbReference type="PROSITE" id="PS00657">
    <property type="entry name" value="FORK_HEAD_1"/>
    <property type="match status" value="1"/>
</dbReference>
<evidence type="ECO:0000259" key="6">
    <source>
        <dbReference type="PROSITE" id="PS50039"/>
    </source>
</evidence>
<gene>
    <name evidence="7" type="ORF">BSL78_06361</name>
</gene>
<dbReference type="InterPro" id="IPR030456">
    <property type="entry name" value="TF_fork_head_CS_2"/>
</dbReference>
<evidence type="ECO:0000256" key="3">
    <source>
        <dbReference type="ARBA" id="ARBA00023242"/>
    </source>
</evidence>
<dbReference type="EMBL" id="MRZV01000166">
    <property type="protein sequence ID" value="PIK56719.1"/>
    <property type="molecule type" value="Genomic_DNA"/>
</dbReference>
<dbReference type="SUPFAM" id="SSF46785">
    <property type="entry name" value="Winged helix' DNA-binding domain"/>
    <property type="match status" value="1"/>
</dbReference>
<evidence type="ECO:0000313" key="7">
    <source>
        <dbReference type="EMBL" id="PIK56719.1"/>
    </source>
</evidence>
<evidence type="ECO:0000256" key="5">
    <source>
        <dbReference type="SAM" id="MobiDB-lite"/>
    </source>
</evidence>
<dbReference type="InterPro" id="IPR050211">
    <property type="entry name" value="FOX_domain-containing"/>
</dbReference>
<dbReference type="InterPro" id="IPR001766">
    <property type="entry name" value="Fork_head_dom"/>
</dbReference>
<dbReference type="GO" id="GO:0000978">
    <property type="term" value="F:RNA polymerase II cis-regulatory region sequence-specific DNA binding"/>
    <property type="evidence" value="ECO:0007669"/>
    <property type="project" value="TreeGrafter"/>
</dbReference>
<name>A0A2G8L8Z0_STIJA</name>
<evidence type="ECO:0000256" key="4">
    <source>
        <dbReference type="PROSITE-ProRule" id="PRU00089"/>
    </source>
</evidence>
<dbReference type="GO" id="GO:0009653">
    <property type="term" value="P:anatomical structure morphogenesis"/>
    <property type="evidence" value="ECO:0007669"/>
    <property type="project" value="TreeGrafter"/>
</dbReference>
<accession>A0A2G8L8Z0</accession>
<dbReference type="FunFam" id="1.10.10.10:FF:000042">
    <property type="entry name" value="hepatocyte nuclear factor 3-beta"/>
    <property type="match status" value="1"/>
</dbReference>
<comment type="subcellular location">
    <subcellularLocation>
        <location evidence="1 4">Nucleus</location>
    </subcellularLocation>
</comment>
<dbReference type="STRING" id="307972.A0A2G8L8Z0"/>
<dbReference type="SMR" id="A0A2G8L8Z0"/>
<dbReference type="Gene3D" id="1.10.10.10">
    <property type="entry name" value="Winged helix-like DNA-binding domain superfamily/Winged helix DNA-binding domain"/>
    <property type="match status" value="1"/>
</dbReference>
<dbReference type="GO" id="GO:0030154">
    <property type="term" value="P:cell differentiation"/>
    <property type="evidence" value="ECO:0007669"/>
    <property type="project" value="TreeGrafter"/>
</dbReference>
<dbReference type="PROSITE" id="PS50039">
    <property type="entry name" value="FORK_HEAD_3"/>
    <property type="match status" value="1"/>
</dbReference>
<dbReference type="InterPro" id="IPR036390">
    <property type="entry name" value="WH_DNA-bd_sf"/>
</dbReference>
<dbReference type="OrthoDB" id="5954824at2759"/>
<keyword evidence="2 4" id="KW-0238">DNA-binding</keyword>
<dbReference type="PRINTS" id="PR00053">
    <property type="entry name" value="FORKHEAD"/>
</dbReference>
<keyword evidence="3 4" id="KW-0539">Nucleus</keyword>
<feature type="domain" description="Fork-head" evidence="6">
    <location>
        <begin position="55"/>
        <end position="149"/>
    </location>
</feature>
<feature type="DNA-binding region" description="Fork-head" evidence="4">
    <location>
        <begin position="55"/>
        <end position="149"/>
    </location>
</feature>
<dbReference type="SMART" id="SM00339">
    <property type="entry name" value="FH"/>
    <property type="match status" value="1"/>
</dbReference>
<feature type="region of interest" description="Disordered" evidence="5">
    <location>
        <begin position="27"/>
        <end position="49"/>
    </location>
</feature>
<keyword evidence="8" id="KW-1185">Reference proteome</keyword>
<reference evidence="7 8" key="1">
    <citation type="journal article" date="2017" name="PLoS Biol.">
        <title>The sea cucumber genome provides insights into morphological evolution and visceral regeneration.</title>
        <authorList>
            <person name="Zhang X."/>
            <person name="Sun L."/>
            <person name="Yuan J."/>
            <person name="Sun Y."/>
            <person name="Gao Y."/>
            <person name="Zhang L."/>
            <person name="Li S."/>
            <person name="Dai H."/>
            <person name="Hamel J.F."/>
            <person name="Liu C."/>
            <person name="Yu Y."/>
            <person name="Liu S."/>
            <person name="Lin W."/>
            <person name="Guo K."/>
            <person name="Jin S."/>
            <person name="Xu P."/>
            <person name="Storey K.B."/>
            <person name="Huan P."/>
            <person name="Zhang T."/>
            <person name="Zhou Y."/>
            <person name="Zhang J."/>
            <person name="Lin C."/>
            <person name="Li X."/>
            <person name="Xing L."/>
            <person name="Huo D."/>
            <person name="Sun M."/>
            <person name="Wang L."/>
            <person name="Mercier A."/>
            <person name="Li F."/>
            <person name="Yang H."/>
            <person name="Xiang J."/>
        </authorList>
    </citation>
    <scope>NUCLEOTIDE SEQUENCE [LARGE SCALE GENOMIC DNA]</scope>
    <source>
        <strain evidence="7">Shaxun</strain>
        <tissue evidence="7">Muscle</tissue>
    </source>
</reference>
<dbReference type="PANTHER" id="PTHR11829:SF387">
    <property type="entry name" value="FORK-HEAD DOMAIN-CONTAINING PROTEIN"/>
    <property type="match status" value="1"/>
</dbReference>
<comment type="caution">
    <text evidence="7">The sequence shown here is derived from an EMBL/GenBank/DDBJ whole genome shotgun (WGS) entry which is preliminary data.</text>
</comment>
<sequence>MHDYSAGFCGVEGDDFVISPDVIHEENDRITDSSQNDDDDDERKTTPRRRFADVKPPYSYIALITMAIENSKDGMLTLKEVYQFIIDKFPYFRENQQRWQNSIRHNLSLNDCFIKIPRAPGRPGKGNYWALHPACGDMFSNGSFLRRAKRFKLQKRRNEPARIHHVNSFNHFSLYGHQPYPSSLITASYRTPFSIPSRHHPIEADLWRYRSTYSPPHGYGSSSVFSPSQSRHYRDCLPNYGSFASTVYPKFTPKSLPPTSFIHAAGRIMPFS</sequence>
<evidence type="ECO:0000256" key="2">
    <source>
        <dbReference type="ARBA" id="ARBA00023125"/>
    </source>
</evidence>
<proteinExistence type="predicted"/>
<evidence type="ECO:0000313" key="8">
    <source>
        <dbReference type="Proteomes" id="UP000230750"/>
    </source>
</evidence>
<dbReference type="AlphaFoldDB" id="A0A2G8L8Z0"/>